<dbReference type="EMBL" id="AP022853">
    <property type="protein sequence ID" value="BCB25968.1"/>
    <property type="molecule type" value="Genomic_DNA"/>
</dbReference>
<dbReference type="AlphaFoldDB" id="A0A6F8V8F2"/>
<evidence type="ECO:0000313" key="5">
    <source>
        <dbReference type="Proteomes" id="UP000502260"/>
    </source>
</evidence>
<dbReference type="PIRSF" id="PIRSF002884">
    <property type="entry name" value="CheZ"/>
    <property type="match status" value="1"/>
</dbReference>
<dbReference type="KEGG" id="slac:SKTS_08540"/>
<protein>
    <recommendedName>
        <fullName evidence="1">Protein phosphatase CheZ</fullName>
        <ecNumber evidence="1">3.1.3.-</ecNumber>
    </recommendedName>
    <alternativeName>
        <fullName evidence="1">Chemotaxis protein CheZ</fullName>
    </alternativeName>
</protein>
<feature type="region of interest" description="Disordered" evidence="3">
    <location>
        <begin position="175"/>
        <end position="197"/>
    </location>
</feature>
<organism evidence="4 5">
    <name type="scientific">Sulfurimicrobium lacus</name>
    <dbReference type="NCBI Taxonomy" id="2715678"/>
    <lineage>
        <taxon>Bacteria</taxon>
        <taxon>Pseudomonadati</taxon>
        <taxon>Pseudomonadota</taxon>
        <taxon>Betaproteobacteria</taxon>
        <taxon>Nitrosomonadales</taxon>
        <taxon>Sulfuricellaceae</taxon>
        <taxon>Sulfurimicrobium</taxon>
    </lineage>
</organism>
<keyword evidence="1" id="KW-0283">Flagellar rotation</keyword>
<keyword evidence="1" id="KW-0904">Protein phosphatase</keyword>
<comment type="function">
    <text evidence="1">Plays an important role in bacterial chemotaxis signal transduction pathway by accelerating the dephosphorylation of phosphorylated CheY (CheY-P).</text>
</comment>
<sequence length="207" mass="22929">MTNNTTLRRKRTALFDPRVEKIGHATARLHQILKELGYTRNLEKTAATMPDARERLSFIDKSMHDASERTISAVEASTPLTSRNRAVCWELSARLADTNFSEHDDLVEETISKLGEIAAAEETVHHNLMQIMEAQEFRDVAGQMVNKIVNAAVEIENILLDILKEYAPDTKDSLISSEGLTAGPGRKAEDSVNGQDEVDDLLASLGL</sequence>
<accession>A0A6F8V8F2</accession>
<keyword evidence="1" id="KW-0378">Hydrolase</keyword>
<gene>
    <name evidence="4" type="primary">cheZ</name>
    <name evidence="4" type="ORF">SKTS_08540</name>
</gene>
<keyword evidence="5" id="KW-1185">Reference proteome</keyword>
<dbReference type="GO" id="GO:0005737">
    <property type="term" value="C:cytoplasm"/>
    <property type="evidence" value="ECO:0007669"/>
    <property type="project" value="UniProtKB-SubCell"/>
</dbReference>
<keyword evidence="1" id="KW-0145">Chemotaxis</keyword>
<feature type="site" description="Enhances dephosphorylation of CheY-P" evidence="2">
    <location>
        <position position="143"/>
    </location>
</feature>
<evidence type="ECO:0000256" key="3">
    <source>
        <dbReference type="SAM" id="MobiDB-lite"/>
    </source>
</evidence>
<dbReference type="InterPro" id="IPR007439">
    <property type="entry name" value="Chemotax_Pase_CheZ"/>
</dbReference>
<evidence type="ECO:0000313" key="4">
    <source>
        <dbReference type="EMBL" id="BCB25968.1"/>
    </source>
</evidence>
<dbReference type="GO" id="GO:0009288">
    <property type="term" value="C:bacterial-type flagellum"/>
    <property type="evidence" value="ECO:0007669"/>
    <property type="project" value="InterPro"/>
</dbReference>
<dbReference type="SUPFAM" id="SSF75708">
    <property type="entry name" value="Chemotaxis phosphatase CheZ"/>
    <property type="match status" value="1"/>
</dbReference>
<keyword evidence="1" id="KW-0963">Cytoplasm</keyword>
<dbReference type="Gene3D" id="1.10.287.500">
    <property type="entry name" value="Helix hairpin bin"/>
    <property type="match status" value="1"/>
</dbReference>
<evidence type="ECO:0000256" key="1">
    <source>
        <dbReference type="PIRNR" id="PIRNR002884"/>
    </source>
</evidence>
<dbReference type="RefSeq" id="WP_173060883.1">
    <property type="nucleotide sequence ID" value="NZ_AP022853.1"/>
</dbReference>
<comment type="similarity">
    <text evidence="1">Belongs to the CheZ family.</text>
</comment>
<dbReference type="GO" id="GO:0006935">
    <property type="term" value="P:chemotaxis"/>
    <property type="evidence" value="ECO:0007669"/>
    <property type="project" value="UniProtKB-KW"/>
</dbReference>
<evidence type="ECO:0000256" key="2">
    <source>
        <dbReference type="PIRSR" id="PIRSR002884-1"/>
    </source>
</evidence>
<name>A0A6F8V8F2_9PROT</name>
<comment type="subcellular location">
    <subcellularLocation>
        <location evidence="1">Cytoplasm</location>
    </subcellularLocation>
</comment>
<dbReference type="GO" id="GO:0050920">
    <property type="term" value="P:regulation of chemotaxis"/>
    <property type="evidence" value="ECO:0007669"/>
    <property type="project" value="InterPro"/>
</dbReference>
<dbReference type="Proteomes" id="UP000502260">
    <property type="component" value="Chromosome"/>
</dbReference>
<dbReference type="GO" id="GO:0097588">
    <property type="term" value="P:archaeal or bacterial-type flagellum-dependent cell motility"/>
    <property type="evidence" value="ECO:0007669"/>
    <property type="project" value="UniProtKB-KW"/>
</dbReference>
<dbReference type="EC" id="3.1.3.-" evidence="1"/>
<proteinExistence type="inferred from homology"/>
<reference evidence="5" key="1">
    <citation type="submission" date="2020-03" db="EMBL/GenBank/DDBJ databases">
        <title>Complete genome sequence of sulfur-oxidizing bacterium skT11.</title>
        <authorList>
            <person name="Kanda M."/>
            <person name="Kojima H."/>
            <person name="Fukui M."/>
        </authorList>
    </citation>
    <scope>NUCLEOTIDE SEQUENCE [LARGE SCALE GENOMIC DNA]</scope>
    <source>
        <strain evidence="5">skT11</strain>
    </source>
</reference>
<dbReference type="GO" id="GO:0004721">
    <property type="term" value="F:phosphoprotein phosphatase activity"/>
    <property type="evidence" value="ECO:0007669"/>
    <property type="project" value="UniProtKB-KW"/>
</dbReference>
<dbReference type="Pfam" id="PF04344">
    <property type="entry name" value="CheZ"/>
    <property type="match status" value="1"/>
</dbReference>
<comment type="subunit">
    <text evidence="1">Homodimer.</text>
</comment>